<evidence type="ECO:0000256" key="2">
    <source>
        <dbReference type="PROSITE-ProRule" id="PRU00169"/>
    </source>
</evidence>
<dbReference type="EMBL" id="JACPSX010000281">
    <property type="protein sequence ID" value="MBI3016254.1"/>
    <property type="molecule type" value="Genomic_DNA"/>
</dbReference>
<feature type="domain" description="Response regulatory" evidence="3">
    <location>
        <begin position="29"/>
        <end position="147"/>
    </location>
</feature>
<dbReference type="PROSITE" id="PS50110">
    <property type="entry name" value="RESPONSE_REGULATORY"/>
    <property type="match status" value="1"/>
</dbReference>
<dbReference type="PANTHER" id="PTHR44591">
    <property type="entry name" value="STRESS RESPONSE REGULATOR PROTEIN 1"/>
    <property type="match status" value="1"/>
</dbReference>
<dbReference type="Pfam" id="PF00072">
    <property type="entry name" value="Response_reg"/>
    <property type="match status" value="1"/>
</dbReference>
<sequence length="152" mass="16965">MRKDSLNRLVAGKIQPSRKRIVEWPEGIRFLISHENKTVRKFIKGCLKGMGCPTLLELVPTGGNILITVVQEQPHVLICSGETPEMKDWSLVRSIRNHPEVSKTKVIVVSGDSARESILGAVKAGVDDYVILPFSASNFEERVWVLFARGLE</sequence>
<dbReference type="InterPro" id="IPR001789">
    <property type="entry name" value="Sig_transdc_resp-reg_receiver"/>
</dbReference>
<evidence type="ECO:0000313" key="5">
    <source>
        <dbReference type="Proteomes" id="UP000741360"/>
    </source>
</evidence>
<organism evidence="4 5">
    <name type="scientific">Tectimicrobiota bacterium</name>
    <dbReference type="NCBI Taxonomy" id="2528274"/>
    <lineage>
        <taxon>Bacteria</taxon>
        <taxon>Pseudomonadati</taxon>
        <taxon>Nitrospinota/Tectimicrobiota group</taxon>
        <taxon>Candidatus Tectimicrobiota</taxon>
    </lineage>
</organism>
<dbReference type="PANTHER" id="PTHR44591:SF3">
    <property type="entry name" value="RESPONSE REGULATORY DOMAIN-CONTAINING PROTEIN"/>
    <property type="match status" value="1"/>
</dbReference>
<comment type="caution">
    <text evidence="2">Lacks conserved residue(s) required for the propagation of feature annotation.</text>
</comment>
<gene>
    <name evidence="4" type="ORF">HYY65_14595</name>
</gene>
<dbReference type="Proteomes" id="UP000741360">
    <property type="component" value="Unassembled WGS sequence"/>
</dbReference>
<dbReference type="SMART" id="SM00448">
    <property type="entry name" value="REC"/>
    <property type="match status" value="1"/>
</dbReference>
<dbReference type="InterPro" id="IPR011006">
    <property type="entry name" value="CheY-like_superfamily"/>
</dbReference>
<dbReference type="AlphaFoldDB" id="A0A932M287"/>
<evidence type="ECO:0000313" key="4">
    <source>
        <dbReference type="EMBL" id="MBI3016254.1"/>
    </source>
</evidence>
<dbReference type="GO" id="GO:0000160">
    <property type="term" value="P:phosphorelay signal transduction system"/>
    <property type="evidence" value="ECO:0007669"/>
    <property type="project" value="InterPro"/>
</dbReference>
<comment type="caution">
    <text evidence="4">The sequence shown here is derived from an EMBL/GenBank/DDBJ whole genome shotgun (WGS) entry which is preliminary data.</text>
</comment>
<dbReference type="InterPro" id="IPR050595">
    <property type="entry name" value="Bact_response_regulator"/>
</dbReference>
<protein>
    <submittedName>
        <fullName evidence="4">Response regulator</fullName>
    </submittedName>
</protein>
<keyword evidence="1" id="KW-0597">Phosphoprotein</keyword>
<dbReference type="Gene3D" id="3.40.50.2300">
    <property type="match status" value="1"/>
</dbReference>
<evidence type="ECO:0000256" key="1">
    <source>
        <dbReference type="ARBA" id="ARBA00022553"/>
    </source>
</evidence>
<accession>A0A932M287</accession>
<name>A0A932M287_UNCTE</name>
<evidence type="ECO:0000259" key="3">
    <source>
        <dbReference type="PROSITE" id="PS50110"/>
    </source>
</evidence>
<dbReference type="SUPFAM" id="SSF52172">
    <property type="entry name" value="CheY-like"/>
    <property type="match status" value="1"/>
</dbReference>
<proteinExistence type="predicted"/>
<reference evidence="4" key="1">
    <citation type="submission" date="2020-07" db="EMBL/GenBank/DDBJ databases">
        <title>Huge and variable diversity of episymbiotic CPR bacteria and DPANN archaea in groundwater ecosystems.</title>
        <authorList>
            <person name="He C.Y."/>
            <person name="Keren R."/>
            <person name="Whittaker M."/>
            <person name="Farag I.F."/>
            <person name="Doudna J."/>
            <person name="Cate J.H.D."/>
            <person name="Banfield J.F."/>
        </authorList>
    </citation>
    <scope>NUCLEOTIDE SEQUENCE</scope>
    <source>
        <strain evidence="4">NC_groundwater_717_Ag_S-0.2um_59_8</strain>
    </source>
</reference>